<name>A0A7J6DTC1_CANSA</name>
<keyword evidence="2" id="KW-1185">Reference proteome</keyword>
<dbReference type="NCBIfam" id="TIGR01571">
    <property type="entry name" value="A_thal_Cys_rich"/>
    <property type="match status" value="1"/>
</dbReference>
<dbReference type="EMBL" id="JAATIQ010000643">
    <property type="protein sequence ID" value="KAF4349345.1"/>
    <property type="molecule type" value="Genomic_DNA"/>
</dbReference>
<protein>
    <submittedName>
        <fullName evidence="1">Uncharacterized protein</fullName>
    </submittedName>
</protein>
<dbReference type="AlphaFoldDB" id="A0A7J6DTC1"/>
<feature type="non-terminal residue" evidence="1">
    <location>
        <position position="83"/>
    </location>
</feature>
<evidence type="ECO:0000313" key="2">
    <source>
        <dbReference type="Proteomes" id="UP000583929"/>
    </source>
</evidence>
<sequence length="83" mass="9476">MNIFRNIAKPTWSHGLCECGNDFCTCCVTCLFPCVTFGRVACCCLGCGYCLLYMFQFQWLLSCFYREKLRAKYGLPAHPCSDC</sequence>
<dbReference type="Pfam" id="PF04749">
    <property type="entry name" value="PLAC8"/>
    <property type="match status" value="1"/>
</dbReference>
<accession>A0A7J6DTC1</accession>
<organism evidence="1 2">
    <name type="scientific">Cannabis sativa</name>
    <name type="common">Hemp</name>
    <name type="synonym">Marijuana</name>
    <dbReference type="NCBI Taxonomy" id="3483"/>
    <lineage>
        <taxon>Eukaryota</taxon>
        <taxon>Viridiplantae</taxon>
        <taxon>Streptophyta</taxon>
        <taxon>Embryophyta</taxon>
        <taxon>Tracheophyta</taxon>
        <taxon>Spermatophyta</taxon>
        <taxon>Magnoliopsida</taxon>
        <taxon>eudicotyledons</taxon>
        <taxon>Gunneridae</taxon>
        <taxon>Pentapetalae</taxon>
        <taxon>rosids</taxon>
        <taxon>fabids</taxon>
        <taxon>Rosales</taxon>
        <taxon>Cannabaceae</taxon>
        <taxon>Cannabis</taxon>
    </lineage>
</organism>
<reference evidence="1 2" key="1">
    <citation type="journal article" date="2020" name="bioRxiv">
        <title>Sequence and annotation of 42 cannabis genomes reveals extensive copy number variation in cannabinoid synthesis and pathogen resistance genes.</title>
        <authorList>
            <person name="Mckernan K.J."/>
            <person name="Helbert Y."/>
            <person name="Kane L.T."/>
            <person name="Ebling H."/>
            <person name="Zhang L."/>
            <person name="Liu B."/>
            <person name="Eaton Z."/>
            <person name="Mclaughlin S."/>
            <person name="Kingan S."/>
            <person name="Baybayan P."/>
            <person name="Concepcion G."/>
            <person name="Jordan M."/>
            <person name="Riva A."/>
            <person name="Barbazuk W."/>
            <person name="Harkins T."/>
        </authorList>
    </citation>
    <scope>NUCLEOTIDE SEQUENCE [LARGE SCALE GENOMIC DNA]</scope>
    <source>
        <strain evidence="2">cv. Jamaican Lion 4</strain>
        <tissue evidence="1">Leaf</tissue>
    </source>
</reference>
<dbReference type="InterPro" id="IPR006461">
    <property type="entry name" value="PLAC_motif_containing"/>
</dbReference>
<dbReference type="PANTHER" id="PTHR15907">
    <property type="entry name" value="DUF614 FAMILY PROTEIN-RELATED"/>
    <property type="match status" value="1"/>
</dbReference>
<dbReference type="Proteomes" id="UP000583929">
    <property type="component" value="Unassembled WGS sequence"/>
</dbReference>
<gene>
    <name evidence="1" type="ORF">G4B88_003177</name>
</gene>
<evidence type="ECO:0000313" key="1">
    <source>
        <dbReference type="EMBL" id="KAF4349345.1"/>
    </source>
</evidence>
<proteinExistence type="predicted"/>
<comment type="caution">
    <text evidence="1">The sequence shown here is derived from an EMBL/GenBank/DDBJ whole genome shotgun (WGS) entry which is preliminary data.</text>
</comment>